<evidence type="ECO:0000313" key="11">
    <source>
        <dbReference type="Proteomes" id="UP000694941"/>
    </source>
</evidence>
<evidence type="ECO:0000256" key="1">
    <source>
        <dbReference type="ARBA" id="ARBA00004177"/>
    </source>
</evidence>
<evidence type="ECO:0000256" key="8">
    <source>
        <dbReference type="SAM" id="MobiDB-lite"/>
    </source>
</evidence>
<evidence type="ECO:0000259" key="9">
    <source>
        <dbReference type="PROSITE" id="PS50002"/>
    </source>
</evidence>
<feature type="non-terminal residue" evidence="12">
    <location>
        <position position="349"/>
    </location>
</feature>
<dbReference type="InterPro" id="IPR036028">
    <property type="entry name" value="SH3-like_dom_sf"/>
</dbReference>
<dbReference type="Gene3D" id="1.25.40.90">
    <property type="match status" value="1"/>
</dbReference>
<comment type="subcellular location">
    <subcellularLocation>
        <location evidence="1">Endosome</location>
    </subcellularLocation>
</comment>
<dbReference type="Pfam" id="PF02809">
    <property type="entry name" value="UIM"/>
    <property type="match status" value="1"/>
</dbReference>
<keyword evidence="4" id="KW-0813">Transport</keyword>
<dbReference type="SMART" id="SM00288">
    <property type="entry name" value="VHS"/>
    <property type="match status" value="1"/>
</dbReference>
<gene>
    <name evidence="12" type="primary">LOC106466936</name>
</gene>
<dbReference type="PROSITE" id="PS50002">
    <property type="entry name" value="SH3"/>
    <property type="match status" value="1"/>
</dbReference>
<dbReference type="SUPFAM" id="SSF48464">
    <property type="entry name" value="ENTH/VHS domain"/>
    <property type="match status" value="1"/>
</dbReference>
<dbReference type="InterPro" id="IPR002014">
    <property type="entry name" value="VHS_dom"/>
</dbReference>
<comment type="similarity">
    <text evidence="2">Belongs to the STAM family.</text>
</comment>
<evidence type="ECO:0000256" key="4">
    <source>
        <dbReference type="ARBA" id="ARBA00022448"/>
    </source>
</evidence>
<evidence type="ECO:0000313" key="12">
    <source>
        <dbReference type="RefSeq" id="XP_013782708.2"/>
    </source>
</evidence>
<accession>A0ABM1BIJ6</accession>
<evidence type="ECO:0000256" key="2">
    <source>
        <dbReference type="ARBA" id="ARBA00009666"/>
    </source>
</evidence>
<dbReference type="Proteomes" id="UP000694941">
    <property type="component" value="Unplaced"/>
</dbReference>
<dbReference type="SUPFAM" id="SSF50044">
    <property type="entry name" value="SH3-domain"/>
    <property type="match status" value="1"/>
</dbReference>
<dbReference type="CDD" id="cd03568">
    <property type="entry name" value="VHS_STAM"/>
    <property type="match status" value="1"/>
</dbReference>
<dbReference type="Pfam" id="PF00018">
    <property type="entry name" value="SH3_1"/>
    <property type="match status" value="1"/>
</dbReference>
<dbReference type="GeneID" id="106466936"/>
<dbReference type="InterPro" id="IPR008942">
    <property type="entry name" value="ENTH_VHS"/>
</dbReference>
<evidence type="ECO:0000256" key="5">
    <source>
        <dbReference type="ARBA" id="ARBA00022753"/>
    </source>
</evidence>
<evidence type="ECO:0000256" key="3">
    <source>
        <dbReference type="ARBA" id="ARBA00022443"/>
    </source>
</evidence>
<organism evidence="11 12">
    <name type="scientific">Limulus polyphemus</name>
    <name type="common">Atlantic horseshoe crab</name>
    <dbReference type="NCBI Taxonomy" id="6850"/>
    <lineage>
        <taxon>Eukaryota</taxon>
        <taxon>Metazoa</taxon>
        <taxon>Ecdysozoa</taxon>
        <taxon>Arthropoda</taxon>
        <taxon>Chelicerata</taxon>
        <taxon>Merostomata</taxon>
        <taxon>Xiphosura</taxon>
        <taxon>Limulidae</taxon>
        <taxon>Limulus</taxon>
    </lineage>
</organism>
<feature type="domain" description="VHS" evidence="10">
    <location>
        <begin position="17"/>
        <end position="145"/>
    </location>
</feature>
<protein>
    <submittedName>
        <fullName evidence="12">Signal transducing adapter molecule 1-like</fullName>
    </submittedName>
</protein>
<keyword evidence="3 7" id="KW-0728">SH3 domain</keyword>
<keyword evidence="11" id="KW-1185">Reference proteome</keyword>
<dbReference type="PROSITE" id="PS50330">
    <property type="entry name" value="UIM"/>
    <property type="match status" value="1"/>
</dbReference>
<name>A0ABM1BIJ6_LIMPO</name>
<dbReference type="InterPro" id="IPR050670">
    <property type="entry name" value="STAM"/>
</dbReference>
<evidence type="ECO:0000256" key="7">
    <source>
        <dbReference type="PROSITE-ProRule" id="PRU00192"/>
    </source>
</evidence>
<feature type="compositionally biased region" description="Polar residues" evidence="8">
    <location>
        <begin position="145"/>
        <end position="168"/>
    </location>
</feature>
<dbReference type="CDD" id="cd11820">
    <property type="entry name" value="SH3_STAM"/>
    <property type="match status" value="1"/>
</dbReference>
<dbReference type="PANTHER" id="PTHR45929">
    <property type="entry name" value="JAK PATHWAY SIGNAL TRANSDUCTION ADAPTOR MOLECULE"/>
    <property type="match status" value="1"/>
</dbReference>
<dbReference type="SMART" id="SM00326">
    <property type="entry name" value="SH3"/>
    <property type="match status" value="1"/>
</dbReference>
<feature type="domain" description="SH3" evidence="9">
    <location>
        <begin position="211"/>
        <end position="270"/>
    </location>
</feature>
<dbReference type="RefSeq" id="XP_013782708.2">
    <property type="nucleotide sequence ID" value="XM_013927254.2"/>
</dbReference>
<reference evidence="12" key="1">
    <citation type="submission" date="2025-08" db="UniProtKB">
        <authorList>
            <consortium name="RefSeq"/>
        </authorList>
    </citation>
    <scope>IDENTIFICATION</scope>
    <source>
        <tissue evidence="12">Muscle</tissue>
    </source>
</reference>
<dbReference type="InterPro" id="IPR001452">
    <property type="entry name" value="SH3_domain"/>
</dbReference>
<evidence type="ECO:0000259" key="10">
    <source>
        <dbReference type="PROSITE" id="PS50179"/>
    </source>
</evidence>
<feature type="region of interest" description="Disordered" evidence="8">
    <location>
        <begin position="144"/>
        <end position="170"/>
    </location>
</feature>
<dbReference type="Gene3D" id="1.20.5.1940">
    <property type="match status" value="1"/>
</dbReference>
<dbReference type="Gene3D" id="6.10.140.100">
    <property type="match status" value="1"/>
</dbReference>
<dbReference type="InterPro" id="IPR003903">
    <property type="entry name" value="UIM_dom"/>
</dbReference>
<sequence>MPFLSNTTPFDQDVEKVTSEMNTAEDWGLIMDICDKVGASASGPKDCLRSIVKRLNSPIPHVAMQALTLLDACVSNCGKKFHLEVCSRDFEAEIRKLLGKAHPKVVEKLKQLIKKWAEEDFKSDPQLSLIPSLYSKLQSEGMEFTASTDTPKKTTPSYSKDPNVVSSQQEEDDIAKAIELSLKESSPKTSSLYPTAVAPSPTPDSWPSPLKEPRKVRALYDFEAAEDNELTFKAGEIILVLDDSDVNWWKGSTHMGEGLFPANFVTADLTAEPEPLYKIPEKKSVQFSEEVKVKTVETETQEIEIDEEKIDRLLHLLHEADPTGERVDSDELLSLEGMEKKIKHPTYIK</sequence>
<dbReference type="PROSITE" id="PS50179">
    <property type="entry name" value="VHS"/>
    <property type="match status" value="1"/>
</dbReference>
<keyword evidence="6" id="KW-0653">Protein transport</keyword>
<dbReference type="Gene3D" id="2.30.30.40">
    <property type="entry name" value="SH3 Domains"/>
    <property type="match status" value="1"/>
</dbReference>
<feature type="region of interest" description="Disordered" evidence="8">
    <location>
        <begin position="187"/>
        <end position="209"/>
    </location>
</feature>
<dbReference type="Pfam" id="PF00790">
    <property type="entry name" value="VHS"/>
    <property type="match status" value="1"/>
</dbReference>
<dbReference type="PRINTS" id="PR00452">
    <property type="entry name" value="SH3DOMAIN"/>
</dbReference>
<dbReference type="PANTHER" id="PTHR45929:SF3">
    <property type="entry name" value="JAK PATHWAY SIGNAL TRANSDUCTION ADAPTOR MOLECULE"/>
    <property type="match status" value="1"/>
</dbReference>
<keyword evidence="5" id="KW-0967">Endosome</keyword>
<proteinExistence type="inferred from homology"/>
<dbReference type="SMART" id="SM00726">
    <property type="entry name" value="UIM"/>
    <property type="match status" value="1"/>
</dbReference>
<evidence type="ECO:0000256" key="6">
    <source>
        <dbReference type="ARBA" id="ARBA00022927"/>
    </source>
</evidence>